<evidence type="ECO:0000313" key="1">
    <source>
        <dbReference type="EMBL" id="KYN06738.1"/>
    </source>
</evidence>
<proteinExistence type="predicted"/>
<name>A0A195D1F6_9HYME</name>
<dbReference type="EMBL" id="KQ976973">
    <property type="protein sequence ID" value="KYN06738.1"/>
    <property type="molecule type" value="Genomic_DNA"/>
</dbReference>
<dbReference type="AlphaFoldDB" id="A0A195D1F6"/>
<feature type="non-terminal residue" evidence="1">
    <location>
        <position position="1"/>
    </location>
</feature>
<keyword evidence="2" id="KW-1185">Reference proteome</keyword>
<reference evidence="1 2" key="1">
    <citation type="submission" date="2016-03" db="EMBL/GenBank/DDBJ databases">
        <title>Cyphomyrmex costatus WGS genome.</title>
        <authorList>
            <person name="Nygaard S."/>
            <person name="Hu H."/>
            <person name="Boomsma J."/>
            <person name="Zhang G."/>
        </authorList>
    </citation>
    <scope>NUCLEOTIDE SEQUENCE [LARGE SCALE GENOMIC DNA]</scope>
    <source>
        <strain evidence="1">MS0001</strain>
        <tissue evidence="1">Whole body</tissue>
    </source>
</reference>
<gene>
    <name evidence="1" type="ORF">ALC62_02397</name>
</gene>
<evidence type="ECO:0000313" key="2">
    <source>
        <dbReference type="Proteomes" id="UP000078542"/>
    </source>
</evidence>
<protein>
    <submittedName>
        <fullName evidence="1">Uncharacterized protein</fullName>
    </submittedName>
</protein>
<dbReference type="Proteomes" id="UP000078542">
    <property type="component" value="Unassembled WGS sequence"/>
</dbReference>
<organism evidence="1 2">
    <name type="scientific">Cyphomyrmex costatus</name>
    <dbReference type="NCBI Taxonomy" id="456900"/>
    <lineage>
        <taxon>Eukaryota</taxon>
        <taxon>Metazoa</taxon>
        <taxon>Ecdysozoa</taxon>
        <taxon>Arthropoda</taxon>
        <taxon>Hexapoda</taxon>
        <taxon>Insecta</taxon>
        <taxon>Pterygota</taxon>
        <taxon>Neoptera</taxon>
        <taxon>Endopterygota</taxon>
        <taxon>Hymenoptera</taxon>
        <taxon>Apocrita</taxon>
        <taxon>Aculeata</taxon>
        <taxon>Formicoidea</taxon>
        <taxon>Formicidae</taxon>
        <taxon>Myrmicinae</taxon>
        <taxon>Cyphomyrmex</taxon>
    </lineage>
</organism>
<accession>A0A195D1F6</accession>
<sequence length="62" mass="6753">CTFDLAPLDEIAMQNDRLRESAAVGPIATDQSLRKFRYSHGSIGQIPSGYGYVSGREALHGK</sequence>